<protein>
    <recommendedName>
        <fullName evidence="1">PiggyBac transposable element-derived protein domain-containing protein</fullName>
    </recommendedName>
</protein>
<proteinExistence type="predicted"/>
<gene>
    <name evidence="2" type="primary">PARPA_10887.1 scaffold 41979</name>
</gene>
<dbReference type="InterPro" id="IPR029526">
    <property type="entry name" value="PGBD"/>
</dbReference>
<evidence type="ECO:0000313" key="2">
    <source>
        <dbReference type="EMBL" id="CEP16615.1"/>
    </source>
</evidence>
<dbReference type="Pfam" id="PF13843">
    <property type="entry name" value="DDE_Tnp_1_7"/>
    <property type="match status" value="1"/>
</dbReference>
<organism evidence="2 3">
    <name type="scientific">Parasitella parasitica</name>
    <dbReference type="NCBI Taxonomy" id="35722"/>
    <lineage>
        <taxon>Eukaryota</taxon>
        <taxon>Fungi</taxon>
        <taxon>Fungi incertae sedis</taxon>
        <taxon>Mucoromycota</taxon>
        <taxon>Mucoromycotina</taxon>
        <taxon>Mucoromycetes</taxon>
        <taxon>Mucorales</taxon>
        <taxon>Mucorineae</taxon>
        <taxon>Mucoraceae</taxon>
        <taxon>Parasitella</taxon>
    </lineage>
</organism>
<evidence type="ECO:0000259" key="1">
    <source>
        <dbReference type="Pfam" id="PF13843"/>
    </source>
</evidence>
<evidence type="ECO:0000313" key="3">
    <source>
        <dbReference type="Proteomes" id="UP000054107"/>
    </source>
</evidence>
<dbReference type="OrthoDB" id="2278856at2759"/>
<feature type="domain" description="PiggyBac transposable element-derived protein" evidence="1">
    <location>
        <begin position="66"/>
        <end position="192"/>
    </location>
</feature>
<dbReference type="EMBL" id="LN733219">
    <property type="protein sequence ID" value="CEP16615.1"/>
    <property type="molecule type" value="Genomic_DNA"/>
</dbReference>
<dbReference type="AlphaFoldDB" id="A0A0B7NM32"/>
<sequence length="298" mass="34129">MTPGKYLVFDESMNQCLGIGMANLNDPRPEEYDSDESMRKLTATMKRLVKPWFSTGRTDSIMQVAKRRYWPRSMPTTDVVEHTDIEPGSFFTMKNQQRGMFVTSFRHLKVKAFISSCGTTRLSGSCAVEPKGKIKQFARPAAIDGYEKHKSLVDAANNLRDNMICYHDVISSEQWERRFFDFFLGMCEANAFAEFTAYHVFLKKVQIRHSSFKNTLAWGLLHYGQKLETVHYNVSMLDRVLRSNPRHRTSPLTTLKTRNARDVCAPVAKKKVELANIPKNMKKLARVTSTSSFVMSVS</sequence>
<dbReference type="Proteomes" id="UP000054107">
    <property type="component" value="Unassembled WGS sequence"/>
</dbReference>
<keyword evidence="3" id="KW-1185">Reference proteome</keyword>
<accession>A0A0B7NM32</accession>
<reference evidence="2 3" key="1">
    <citation type="submission" date="2014-09" db="EMBL/GenBank/DDBJ databases">
        <authorList>
            <person name="Ellenberger Sabrina"/>
        </authorList>
    </citation>
    <scope>NUCLEOTIDE SEQUENCE [LARGE SCALE GENOMIC DNA]</scope>
    <source>
        <strain evidence="2 3">CBS 412.66</strain>
    </source>
</reference>
<name>A0A0B7NM32_9FUNG</name>